<dbReference type="InterPro" id="IPR036568">
    <property type="entry name" value="GGCT-like_sf"/>
</dbReference>
<dbReference type="Pfam" id="PF06094">
    <property type="entry name" value="GGACT"/>
    <property type="match status" value="1"/>
</dbReference>
<organism evidence="2 3">
    <name type="scientific">Candidatus Roizmanbacteria bacterium CG_4_10_14_0_2_um_filter_39_13</name>
    <dbReference type="NCBI Taxonomy" id="1974825"/>
    <lineage>
        <taxon>Bacteria</taxon>
        <taxon>Candidatus Roizmaniibacteriota</taxon>
    </lineage>
</organism>
<name>A0A2M7TX07_9BACT</name>
<accession>A0A2M7TX07</accession>
<dbReference type="Gene3D" id="3.10.490.10">
    <property type="entry name" value="Gamma-glutamyl cyclotransferase-like"/>
    <property type="match status" value="1"/>
</dbReference>
<evidence type="ECO:0000259" key="1">
    <source>
        <dbReference type="Pfam" id="PF06094"/>
    </source>
</evidence>
<sequence length="170" mass="19508">MIQYSMDPALKKVIFTFGTLYEPRITKALLGELPDYFDTELVGFSIYRGGTDQLPDQVKQDIITHRGSLDGLTYHFAKPDESENVITGRAWMITDLQEKILDAWERYPAWYQKQDVQVRDKQGHLKKAIAYTQDGDGDPVDLAVFERVPGGVQEYISEAKRVREDVLNHI</sequence>
<feature type="domain" description="Gamma-glutamylcyclotransferase AIG2-like" evidence="1">
    <location>
        <begin position="14"/>
        <end position="134"/>
    </location>
</feature>
<evidence type="ECO:0000313" key="3">
    <source>
        <dbReference type="Proteomes" id="UP000228503"/>
    </source>
</evidence>
<dbReference type="EMBL" id="PFOB01000057">
    <property type="protein sequence ID" value="PIZ62367.1"/>
    <property type="molecule type" value="Genomic_DNA"/>
</dbReference>
<dbReference type="CDD" id="cd06661">
    <property type="entry name" value="GGCT_like"/>
    <property type="match status" value="1"/>
</dbReference>
<dbReference type="InterPro" id="IPR009288">
    <property type="entry name" value="AIG2-like_dom"/>
</dbReference>
<dbReference type="Proteomes" id="UP000228503">
    <property type="component" value="Unassembled WGS sequence"/>
</dbReference>
<dbReference type="InterPro" id="IPR013024">
    <property type="entry name" value="GGCT-like"/>
</dbReference>
<reference evidence="3" key="1">
    <citation type="submission" date="2017-09" db="EMBL/GenBank/DDBJ databases">
        <title>Depth-based differentiation of microbial function through sediment-hosted aquifers and enrichment of novel symbionts in the deep terrestrial subsurface.</title>
        <authorList>
            <person name="Probst A.J."/>
            <person name="Ladd B."/>
            <person name="Jarett J.K."/>
            <person name="Geller-Mcgrath D.E."/>
            <person name="Sieber C.M.K."/>
            <person name="Emerson J.B."/>
            <person name="Anantharaman K."/>
            <person name="Thomas B.C."/>
            <person name="Malmstrom R."/>
            <person name="Stieglmeier M."/>
            <person name="Klingl A."/>
            <person name="Woyke T."/>
            <person name="Ryan C.M."/>
            <person name="Banfield J.F."/>
        </authorList>
    </citation>
    <scope>NUCLEOTIDE SEQUENCE [LARGE SCALE GENOMIC DNA]</scope>
</reference>
<dbReference type="SUPFAM" id="SSF110857">
    <property type="entry name" value="Gamma-glutamyl cyclotransferase-like"/>
    <property type="match status" value="1"/>
</dbReference>
<comment type="caution">
    <text evidence="2">The sequence shown here is derived from an EMBL/GenBank/DDBJ whole genome shotgun (WGS) entry which is preliminary data.</text>
</comment>
<gene>
    <name evidence="2" type="ORF">COY16_04500</name>
</gene>
<dbReference type="AlphaFoldDB" id="A0A2M7TX07"/>
<proteinExistence type="predicted"/>
<protein>
    <recommendedName>
        <fullName evidence="1">Gamma-glutamylcyclotransferase AIG2-like domain-containing protein</fullName>
    </recommendedName>
</protein>
<evidence type="ECO:0000313" key="2">
    <source>
        <dbReference type="EMBL" id="PIZ62367.1"/>
    </source>
</evidence>